<feature type="domain" description="DUF4283" evidence="1">
    <location>
        <begin position="7"/>
        <end position="85"/>
    </location>
</feature>
<dbReference type="InterPro" id="IPR040256">
    <property type="entry name" value="At4g02000-like"/>
</dbReference>
<dbReference type="PANTHER" id="PTHR31286">
    <property type="entry name" value="GLYCINE-RICH CELL WALL STRUCTURAL PROTEIN 1.8-LIKE"/>
    <property type="match status" value="1"/>
</dbReference>
<reference evidence="2" key="2">
    <citation type="journal article" date="2024" name="Plant">
        <title>Genomic evolution and insights into agronomic trait innovations of Sesamum species.</title>
        <authorList>
            <person name="Miao H."/>
            <person name="Wang L."/>
            <person name="Qu L."/>
            <person name="Liu H."/>
            <person name="Sun Y."/>
            <person name="Le M."/>
            <person name="Wang Q."/>
            <person name="Wei S."/>
            <person name="Zheng Y."/>
            <person name="Lin W."/>
            <person name="Duan Y."/>
            <person name="Cao H."/>
            <person name="Xiong S."/>
            <person name="Wang X."/>
            <person name="Wei L."/>
            <person name="Li C."/>
            <person name="Ma Q."/>
            <person name="Ju M."/>
            <person name="Zhao R."/>
            <person name="Li G."/>
            <person name="Mu C."/>
            <person name="Tian Q."/>
            <person name="Mei H."/>
            <person name="Zhang T."/>
            <person name="Gao T."/>
            <person name="Zhang H."/>
        </authorList>
    </citation>
    <scope>NUCLEOTIDE SEQUENCE</scope>
    <source>
        <strain evidence="2">KEN1</strain>
    </source>
</reference>
<evidence type="ECO:0000313" key="2">
    <source>
        <dbReference type="EMBL" id="KAL0455562.1"/>
    </source>
</evidence>
<dbReference type="InterPro" id="IPR025558">
    <property type="entry name" value="DUF4283"/>
</dbReference>
<gene>
    <name evidence="2" type="ORF">Slati_0895400</name>
</gene>
<organism evidence="2">
    <name type="scientific">Sesamum latifolium</name>
    <dbReference type="NCBI Taxonomy" id="2727402"/>
    <lineage>
        <taxon>Eukaryota</taxon>
        <taxon>Viridiplantae</taxon>
        <taxon>Streptophyta</taxon>
        <taxon>Embryophyta</taxon>
        <taxon>Tracheophyta</taxon>
        <taxon>Spermatophyta</taxon>
        <taxon>Magnoliopsida</taxon>
        <taxon>eudicotyledons</taxon>
        <taxon>Gunneridae</taxon>
        <taxon>Pentapetalae</taxon>
        <taxon>asterids</taxon>
        <taxon>lamiids</taxon>
        <taxon>Lamiales</taxon>
        <taxon>Pedaliaceae</taxon>
        <taxon>Sesamum</taxon>
    </lineage>
</organism>
<dbReference type="PANTHER" id="PTHR31286:SF165">
    <property type="entry name" value="DUF4283 DOMAIN-CONTAINING PROTEIN"/>
    <property type="match status" value="1"/>
</dbReference>
<dbReference type="Pfam" id="PF14111">
    <property type="entry name" value="DUF4283"/>
    <property type="match status" value="1"/>
</dbReference>
<dbReference type="AlphaFoldDB" id="A0AAW2XN58"/>
<evidence type="ECO:0000259" key="1">
    <source>
        <dbReference type="Pfam" id="PF14111"/>
    </source>
</evidence>
<reference evidence="2" key="1">
    <citation type="submission" date="2020-06" db="EMBL/GenBank/DDBJ databases">
        <authorList>
            <person name="Li T."/>
            <person name="Hu X."/>
            <person name="Zhang T."/>
            <person name="Song X."/>
            <person name="Zhang H."/>
            <person name="Dai N."/>
            <person name="Sheng W."/>
            <person name="Hou X."/>
            <person name="Wei L."/>
        </authorList>
    </citation>
    <scope>NUCLEOTIDE SEQUENCE</scope>
    <source>
        <strain evidence="2">KEN1</strain>
        <tissue evidence="2">Leaf</tissue>
    </source>
</reference>
<comment type="caution">
    <text evidence="2">The sequence shown here is derived from an EMBL/GenBank/DDBJ whole genome shotgun (WGS) entry which is preliminary data.</text>
</comment>
<accession>A0AAW2XN58</accession>
<protein>
    <recommendedName>
        <fullName evidence="1">DUF4283 domain-containing protein</fullName>
    </recommendedName>
</protein>
<sequence>MIQSGSKKWEATAVGYFLGRKPPFHQVSASFVPFGIRLQMYLLLVNGFFFIQFTNYAAMEEVIDGGPWLFQGQQIVLQRWTPGMALRKHGHTQVLIWIKIRHLPVELWTTDGLSTIASGIGRPLYPDAIIKASTRLDFARVCVMVNFNLSLPKHLVLMFLGEDGSEQPYRVDIEYKWVPSKCLTCRSLGHPTAGCPSTKKTTKPPVAVYVQKPPNRPSKEPTTVVEPDVAIPSKEKDVDGTFHDLSPRPVPTAHKGKEIVVFNPFNALTILEDDNLVEWGPNASSPHNSIP</sequence>
<name>A0AAW2XN58_9LAMI</name>
<proteinExistence type="predicted"/>
<dbReference type="EMBL" id="JACGWN010000003">
    <property type="protein sequence ID" value="KAL0455562.1"/>
    <property type="molecule type" value="Genomic_DNA"/>
</dbReference>